<dbReference type="EMBL" id="RIAX01000018">
    <property type="protein sequence ID" value="RNF38257.1"/>
    <property type="molecule type" value="Genomic_DNA"/>
</dbReference>
<dbReference type="Pfam" id="PF00395">
    <property type="entry name" value="SLH"/>
    <property type="match status" value="3"/>
</dbReference>
<comment type="caution">
    <text evidence="2">The sequence shown here is derived from an EMBL/GenBank/DDBJ whole genome shotgun (WGS) entry which is preliminary data.</text>
</comment>
<gene>
    <name evidence="2" type="ORF">EEX84_15460</name>
</gene>
<keyword evidence="3" id="KW-1185">Reference proteome</keyword>
<proteinExistence type="predicted"/>
<dbReference type="InterPro" id="IPR001119">
    <property type="entry name" value="SLH_dom"/>
</dbReference>
<organism evidence="2 3">
    <name type="scientific">Planococcus salinus</name>
    <dbReference type="NCBI Taxonomy" id="1848460"/>
    <lineage>
        <taxon>Bacteria</taxon>
        <taxon>Bacillati</taxon>
        <taxon>Bacillota</taxon>
        <taxon>Bacilli</taxon>
        <taxon>Bacillales</taxon>
        <taxon>Caryophanaceae</taxon>
        <taxon>Planococcus</taxon>
    </lineage>
</organism>
<accession>A0A3M8P3I8</accession>
<reference evidence="2 3" key="1">
    <citation type="journal article" date="2018" name="Int. J. Syst. Evol. Microbiol.">
        <title>Planococcus salinus sp. nov., a moderately halophilic bacterium isolated from a saline-alkali soil.</title>
        <authorList>
            <person name="Gan L."/>
        </authorList>
    </citation>
    <scope>NUCLEOTIDE SEQUENCE [LARGE SCALE GENOMIC DNA]</scope>
    <source>
        <strain evidence="2 3">LCB217</strain>
    </source>
</reference>
<dbReference type="PROSITE" id="PS51272">
    <property type="entry name" value="SLH"/>
    <property type="match status" value="1"/>
</dbReference>
<dbReference type="AlphaFoldDB" id="A0A3M8P3I8"/>
<feature type="domain" description="SLH" evidence="1">
    <location>
        <begin position="128"/>
        <end position="191"/>
    </location>
</feature>
<sequence>MKFILKNMLFPMKSGYTVKSKVLNLQLKIIIRRIFHMKYIDNNWAKFMATGAAAALVATAAVPAAGAQDAGTPTFTDVAPQYVEAVEYIVGHGLANGLTETQFGVSDTIKRGDAAIILAKALRLPTEAAPDSGFTDVPERGMPAINALKAAGIVNGKSDARFGFNDSLTRGEVALLLANAKAYNLQGYPEQVTFTDVNDRYLDSVAGLVAHGITDGRSATQFGTSEDILRGEFAIFIHRAETLTADEDVVTGLVSEVLAIDETGVTVLLNENVEAQEAAAIEVRDPDGKTVPVVPRAIEAGAETVSFDFEVALSEVLFGTWTVDGVAFDTGVSVIIDQVNTSTNELELQAALDSSYFDDVNDNLYTDYLEAMEDVEFDSLEEVQTVIDQVNGDVSLREQQAAAVLAVNAAGTQEELDAALRNEQFLRYCEEWIADYESALSGGESSVGDIQSAIDEVNAENVEPVFESAISGVDEAEIADARFLVETFIQPDDINSEQTPKQDMLEALETQRALVAVHDSSDEAELLEAFHFLVETTDEFDLLAVNNSALPDYFEALAGKGYASVEVLNDAITAVNALVEADGVAAVTAAASAEELHELLIALEYRCSFGSKGFVMDDVNKDLLEDYLQALAGTELLTAADVTALIRSVK</sequence>
<evidence type="ECO:0000313" key="3">
    <source>
        <dbReference type="Proteomes" id="UP000275473"/>
    </source>
</evidence>
<evidence type="ECO:0000313" key="2">
    <source>
        <dbReference type="EMBL" id="RNF38257.1"/>
    </source>
</evidence>
<protein>
    <submittedName>
        <fullName evidence="2">S-layer homology domain-containing protein</fullName>
    </submittedName>
</protein>
<evidence type="ECO:0000259" key="1">
    <source>
        <dbReference type="PROSITE" id="PS51272"/>
    </source>
</evidence>
<name>A0A3M8P3I8_9BACL</name>
<dbReference type="Proteomes" id="UP000275473">
    <property type="component" value="Unassembled WGS sequence"/>
</dbReference>